<feature type="region of interest" description="Disordered" evidence="1">
    <location>
        <begin position="1"/>
        <end position="32"/>
    </location>
</feature>
<feature type="compositionally biased region" description="Polar residues" evidence="1">
    <location>
        <begin position="100"/>
        <end position="109"/>
    </location>
</feature>
<sequence length="137" mass="14447">MAGKEIIPFINSDTTDHPMVAPTPANSPNSPIMIEPEVEEVHALSVVPLAVAPAVVRNGGPKENGRLGASAPLMTEPKSPRSEDQILVFTPSCAAKGQEPKQQVPQSESGGTGHSLQPREPDATLIVAMKKPLRSSR</sequence>
<dbReference type="EMBL" id="PQIB02000013">
    <property type="protein sequence ID" value="RLM75530.1"/>
    <property type="molecule type" value="Genomic_DNA"/>
</dbReference>
<organism evidence="2 3">
    <name type="scientific">Panicum miliaceum</name>
    <name type="common">Proso millet</name>
    <name type="synonym">Broomcorn millet</name>
    <dbReference type="NCBI Taxonomy" id="4540"/>
    <lineage>
        <taxon>Eukaryota</taxon>
        <taxon>Viridiplantae</taxon>
        <taxon>Streptophyta</taxon>
        <taxon>Embryophyta</taxon>
        <taxon>Tracheophyta</taxon>
        <taxon>Spermatophyta</taxon>
        <taxon>Magnoliopsida</taxon>
        <taxon>Liliopsida</taxon>
        <taxon>Poales</taxon>
        <taxon>Poaceae</taxon>
        <taxon>PACMAD clade</taxon>
        <taxon>Panicoideae</taxon>
        <taxon>Panicodae</taxon>
        <taxon>Paniceae</taxon>
        <taxon>Panicinae</taxon>
        <taxon>Panicum</taxon>
        <taxon>Panicum sect. Panicum</taxon>
    </lineage>
</organism>
<keyword evidence="3" id="KW-1185">Reference proteome</keyword>
<feature type="region of interest" description="Disordered" evidence="1">
    <location>
        <begin position="56"/>
        <end position="137"/>
    </location>
</feature>
<dbReference type="Proteomes" id="UP000275267">
    <property type="component" value="Unassembled WGS sequence"/>
</dbReference>
<comment type="caution">
    <text evidence="2">The sequence shown here is derived from an EMBL/GenBank/DDBJ whole genome shotgun (WGS) entry which is preliminary data.</text>
</comment>
<proteinExistence type="predicted"/>
<evidence type="ECO:0000256" key="1">
    <source>
        <dbReference type="SAM" id="MobiDB-lite"/>
    </source>
</evidence>
<dbReference type="AlphaFoldDB" id="A0A3L6QBD0"/>
<gene>
    <name evidence="2" type="ORF">C2845_PM15G02590</name>
</gene>
<protein>
    <submittedName>
        <fullName evidence="2">Uncharacterized protein</fullName>
    </submittedName>
</protein>
<evidence type="ECO:0000313" key="3">
    <source>
        <dbReference type="Proteomes" id="UP000275267"/>
    </source>
</evidence>
<name>A0A3L6QBD0_PANMI</name>
<evidence type="ECO:0000313" key="2">
    <source>
        <dbReference type="EMBL" id="RLM75530.1"/>
    </source>
</evidence>
<accession>A0A3L6QBD0</accession>
<reference evidence="3" key="1">
    <citation type="journal article" date="2019" name="Nat. Commun.">
        <title>The genome of broomcorn millet.</title>
        <authorList>
            <person name="Zou C."/>
            <person name="Miki D."/>
            <person name="Li D."/>
            <person name="Tang Q."/>
            <person name="Xiao L."/>
            <person name="Rajput S."/>
            <person name="Deng P."/>
            <person name="Jia W."/>
            <person name="Huang R."/>
            <person name="Zhang M."/>
            <person name="Sun Y."/>
            <person name="Hu J."/>
            <person name="Fu X."/>
            <person name="Schnable P.S."/>
            <person name="Li F."/>
            <person name="Zhang H."/>
            <person name="Feng B."/>
            <person name="Zhu X."/>
            <person name="Liu R."/>
            <person name="Schnable J.C."/>
            <person name="Zhu J.-K."/>
            <person name="Zhang H."/>
        </authorList>
    </citation>
    <scope>NUCLEOTIDE SEQUENCE [LARGE SCALE GENOMIC DNA]</scope>
</reference>